<evidence type="ECO:0000313" key="3">
    <source>
        <dbReference type="EMBL" id="CAD9599420.1"/>
    </source>
</evidence>
<feature type="compositionally biased region" description="Pro residues" evidence="1">
    <location>
        <begin position="203"/>
        <end position="220"/>
    </location>
</feature>
<gene>
    <name evidence="3" type="ORF">LDAN0321_LOCUS16163</name>
</gene>
<accession>A0A7S2L987</accession>
<evidence type="ECO:0000256" key="2">
    <source>
        <dbReference type="SAM" id="SignalP"/>
    </source>
</evidence>
<feature type="region of interest" description="Disordered" evidence="1">
    <location>
        <begin position="169"/>
        <end position="344"/>
    </location>
</feature>
<feature type="signal peptide" evidence="2">
    <location>
        <begin position="1"/>
        <end position="28"/>
    </location>
</feature>
<proteinExistence type="predicted"/>
<sequence length="344" mass="36151">MRMSRQTTLLTLALTATTSLLLVQQVRAEAEACQDLPGWLDVDGDGCAFYEALADDDYYYDDLTTNCDVYGYCCTNMGHTAQTACCVCGGGVNFIETCEDDEEWVDCDGLSCEWYDRDTYDDYDDEDDFRYDDRDTVCSVHGTECPGPDGRTASEACCRCGGGKLGATTPAVTDAPTKAPVTSSPTKGPTKEPVQGPTKAPVATPPPTKYPTKGPTPSPTAEPTISFKPTMAPTTEAPSTGKKNKNNKNDKKNKDNGGEKKEKKPKNGHEDNVGGGAPPSGSTDPAPSPEGGGKAKKGGKNAKGTKAPKAAPVPSPPSDDANAGNGNKGNKGTKAPKGGKRMMR</sequence>
<evidence type="ECO:0000256" key="1">
    <source>
        <dbReference type="SAM" id="MobiDB-lite"/>
    </source>
</evidence>
<dbReference type="EMBL" id="HBGY01026136">
    <property type="protein sequence ID" value="CAD9599420.1"/>
    <property type="molecule type" value="Transcribed_RNA"/>
</dbReference>
<feature type="compositionally biased region" description="Basic and acidic residues" evidence="1">
    <location>
        <begin position="247"/>
        <end position="272"/>
    </location>
</feature>
<reference evidence="3" key="1">
    <citation type="submission" date="2021-01" db="EMBL/GenBank/DDBJ databases">
        <authorList>
            <person name="Corre E."/>
            <person name="Pelletier E."/>
            <person name="Niang G."/>
            <person name="Scheremetjew M."/>
            <person name="Finn R."/>
            <person name="Kale V."/>
            <person name="Holt S."/>
            <person name="Cochrane G."/>
            <person name="Meng A."/>
            <person name="Brown T."/>
            <person name="Cohen L."/>
        </authorList>
    </citation>
    <scope>NUCLEOTIDE SEQUENCE</scope>
    <source>
        <strain evidence="3">B650</strain>
    </source>
</reference>
<organism evidence="3">
    <name type="scientific">Leptocylindrus danicus</name>
    <dbReference type="NCBI Taxonomy" id="163516"/>
    <lineage>
        <taxon>Eukaryota</taxon>
        <taxon>Sar</taxon>
        <taxon>Stramenopiles</taxon>
        <taxon>Ochrophyta</taxon>
        <taxon>Bacillariophyta</taxon>
        <taxon>Coscinodiscophyceae</taxon>
        <taxon>Chaetocerotophycidae</taxon>
        <taxon>Leptocylindrales</taxon>
        <taxon>Leptocylindraceae</taxon>
        <taxon>Leptocylindrus</taxon>
    </lineage>
</organism>
<feature type="compositionally biased region" description="Low complexity" evidence="1">
    <location>
        <begin position="318"/>
        <end position="336"/>
    </location>
</feature>
<protein>
    <submittedName>
        <fullName evidence="3">Uncharacterized protein</fullName>
    </submittedName>
</protein>
<dbReference type="AlphaFoldDB" id="A0A7S2L987"/>
<feature type="chain" id="PRO_5031170353" evidence="2">
    <location>
        <begin position="29"/>
        <end position="344"/>
    </location>
</feature>
<keyword evidence="2" id="KW-0732">Signal</keyword>
<name>A0A7S2L987_9STRA</name>